<comment type="function">
    <text evidence="12 13">RNA polymerase that catalyzes the synthesis of short RNA molecules used as primers for DNA polymerase during DNA replication.</text>
</comment>
<evidence type="ECO:0000313" key="17">
    <source>
        <dbReference type="EMBL" id="AEB10668.1"/>
    </source>
</evidence>
<dbReference type="CDD" id="cd03364">
    <property type="entry name" value="TOPRIM_DnaG_primases"/>
    <property type="match status" value="1"/>
</dbReference>
<evidence type="ECO:0000256" key="9">
    <source>
        <dbReference type="ARBA" id="ARBA00022842"/>
    </source>
</evidence>
<evidence type="ECO:0000256" key="4">
    <source>
        <dbReference type="ARBA" id="ARBA00022695"/>
    </source>
</evidence>
<proteinExistence type="inferred from homology"/>
<reference evidence="18" key="2">
    <citation type="submission" date="2011-03" db="EMBL/GenBank/DDBJ databases">
        <title>The complete genome of Desulfobacca acetoxidans DSM 11109.</title>
        <authorList>
            <consortium name="US DOE Joint Genome Institute (JGI-PGF)"/>
            <person name="Lucas S."/>
            <person name="Copeland A."/>
            <person name="Lapidus A."/>
            <person name="Bruce D."/>
            <person name="Goodwin L."/>
            <person name="Pitluck S."/>
            <person name="Peters L."/>
            <person name="Kyrpides N."/>
            <person name="Mavromatis K."/>
            <person name="Ivanova N."/>
            <person name="Ovchinnikova G."/>
            <person name="Teshima H."/>
            <person name="Detter J.C."/>
            <person name="Han C."/>
            <person name="Land M."/>
            <person name="Hauser L."/>
            <person name="Markowitz V."/>
            <person name="Cheng J.-F."/>
            <person name="Hugenholtz P."/>
            <person name="Woyke T."/>
            <person name="Wu D."/>
            <person name="Spring S."/>
            <person name="Schueler E."/>
            <person name="Brambilla E."/>
            <person name="Klenk H.-P."/>
            <person name="Eisen J.A."/>
        </authorList>
    </citation>
    <scope>NUCLEOTIDE SEQUENCE [LARGE SCALE GENOMIC DNA]</scope>
    <source>
        <strain evidence="18">ATCC 700848 / DSM 11109 / ASRB2</strain>
    </source>
</reference>
<keyword evidence="4 12" id="KW-0548">Nucleotidyltransferase</keyword>
<feature type="region of interest" description="Disordered" evidence="15">
    <location>
        <begin position="585"/>
        <end position="606"/>
    </location>
</feature>
<name>F2NIX4_DESAR</name>
<keyword evidence="6 12" id="KW-0479">Metal-binding</keyword>
<feature type="compositionally biased region" description="Basic and acidic residues" evidence="15">
    <location>
        <begin position="585"/>
        <end position="600"/>
    </location>
</feature>
<dbReference type="Pfam" id="PF13155">
    <property type="entry name" value="Toprim_2"/>
    <property type="match status" value="1"/>
</dbReference>
<evidence type="ECO:0000313" key="18">
    <source>
        <dbReference type="Proteomes" id="UP000000483"/>
    </source>
</evidence>
<evidence type="ECO:0000256" key="1">
    <source>
        <dbReference type="ARBA" id="ARBA00022478"/>
    </source>
</evidence>
<dbReference type="OrthoDB" id="9803773at2"/>
<dbReference type="Proteomes" id="UP000000483">
    <property type="component" value="Chromosome"/>
</dbReference>
<dbReference type="InterPro" id="IPR016136">
    <property type="entry name" value="DNA_helicase_N/primase_C"/>
</dbReference>
<evidence type="ECO:0000256" key="8">
    <source>
        <dbReference type="ARBA" id="ARBA00022833"/>
    </source>
</evidence>
<evidence type="ECO:0000256" key="11">
    <source>
        <dbReference type="ARBA" id="ARBA00023163"/>
    </source>
</evidence>
<dbReference type="KEGG" id="dao:Desac_2868"/>
<keyword evidence="9" id="KW-0460">Magnesium</keyword>
<dbReference type="InterPro" id="IPR037068">
    <property type="entry name" value="DNA_primase_core_N_sf"/>
</dbReference>
<sequence length="606" mass="68583">MASFIPEAKLLEIKEAAPIAEVIGQYVSLKPRGRYLVGLCPFHAEKTPSFTVYPERNIFHCYGCGVGGNVFTFLMQHLRLTFPEAATELAKKYGIPLNLKKDLTPAEARASRQRQALYEVNELAAKFFTENLGHPHLGKPVREYLARRGLPEGVAASFRLGFAPDDWRLLIRALSERGASLEAAQQLGLIVPHHSSGHYDRFRGRLIFPILDLQGRVIAFGGRIIADGEPKYLNSPESSLYSKGRNLYGLFQAREAIRKQNLAILVEGYMDLLALRARNIEPVVATLGTALTREQVRLLKGYTSRAVLVFDGDEAGLKAMRRSLPHFAGEHLPVRVLVLPPGEDPDSYAAKQGVEIFRNPWEEAKPLFEYILDDATRNIGDELEKKLAALETLRPYFQSDVDPVEKALWLRLTAKRLTVSESALEESLANKRPALSAPMVCQATALNLERSLIKFILANPEILPRLDVEEYLEQFTDIKLQTIARQICNCHRQLGYLDHSLLVTQLDDDDLCRQVCSLSLAAEEYPPNHLELLIEDYRRSFRKRQLKRQQKKLRLELQEVYQARNGGDFLALVAQVREIEQRLRDLESSHEPLGEKENMDGQRSQS</sequence>
<dbReference type="Pfam" id="PF01807">
    <property type="entry name" value="Zn_ribbon_DnaG"/>
    <property type="match status" value="1"/>
</dbReference>
<dbReference type="RefSeq" id="WP_013707777.1">
    <property type="nucleotide sequence ID" value="NC_015388.1"/>
</dbReference>
<comment type="cofactor">
    <cofactor evidence="12 13 14">
        <name>Zn(2+)</name>
        <dbReference type="ChEBI" id="CHEBI:29105"/>
    </cofactor>
    <text evidence="12 13 14">Binds 1 zinc ion per monomer.</text>
</comment>
<dbReference type="HAMAP" id="MF_00974">
    <property type="entry name" value="DNA_primase_DnaG"/>
    <property type="match status" value="1"/>
</dbReference>
<evidence type="ECO:0000256" key="15">
    <source>
        <dbReference type="SAM" id="MobiDB-lite"/>
    </source>
</evidence>
<dbReference type="GO" id="GO:0003899">
    <property type="term" value="F:DNA-directed RNA polymerase activity"/>
    <property type="evidence" value="ECO:0007669"/>
    <property type="project" value="UniProtKB-UniRule"/>
</dbReference>
<dbReference type="GO" id="GO:0006269">
    <property type="term" value="P:DNA replication, synthesis of primer"/>
    <property type="evidence" value="ECO:0007669"/>
    <property type="project" value="UniProtKB-UniRule"/>
</dbReference>
<keyword evidence="2 12" id="KW-0639">Primosome</keyword>
<keyword evidence="18" id="KW-1185">Reference proteome</keyword>
<dbReference type="GO" id="GO:1990077">
    <property type="term" value="C:primosome complex"/>
    <property type="evidence" value="ECO:0007669"/>
    <property type="project" value="UniProtKB-KW"/>
</dbReference>
<dbReference type="InterPro" id="IPR013264">
    <property type="entry name" value="DNAG_N"/>
</dbReference>
<comment type="similarity">
    <text evidence="12 13">Belongs to the DnaG primase family.</text>
</comment>
<dbReference type="GO" id="GO:0008270">
    <property type="term" value="F:zinc ion binding"/>
    <property type="evidence" value="ECO:0007669"/>
    <property type="project" value="UniProtKB-UniRule"/>
</dbReference>
<evidence type="ECO:0000256" key="3">
    <source>
        <dbReference type="ARBA" id="ARBA00022679"/>
    </source>
</evidence>
<dbReference type="FunFam" id="3.90.580.10:FF:000001">
    <property type="entry name" value="DNA primase"/>
    <property type="match status" value="1"/>
</dbReference>
<dbReference type="SMART" id="SM00400">
    <property type="entry name" value="ZnF_CHCC"/>
    <property type="match status" value="1"/>
</dbReference>
<dbReference type="InterPro" id="IPR050219">
    <property type="entry name" value="DnaG_primase"/>
</dbReference>
<dbReference type="GO" id="GO:0003677">
    <property type="term" value="F:DNA binding"/>
    <property type="evidence" value="ECO:0007669"/>
    <property type="project" value="UniProtKB-KW"/>
</dbReference>
<evidence type="ECO:0000256" key="7">
    <source>
        <dbReference type="ARBA" id="ARBA00022771"/>
    </source>
</evidence>
<dbReference type="InterPro" id="IPR006171">
    <property type="entry name" value="TOPRIM_dom"/>
</dbReference>
<organism evidence="17 18">
    <name type="scientific">Desulfobacca acetoxidans (strain ATCC 700848 / DSM 11109 / ASRB2)</name>
    <dbReference type="NCBI Taxonomy" id="880072"/>
    <lineage>
        <taxon>Bacteria</taxon>
        <taxon>Pseudomonadati</taxon>
        <taxon>Thermodesulfobacteriota</taxon>
        <taxon>Desulfobaccia</taxon>
        <taxon>Desulfobaccales</taxon>
        <taxon>Desulfobaccaceae</taxon>
        <taxon>Desulfobacca</taxon>
    </lineage>
</organism>
<dbReference type="PANTHER" id="PTHR30313:SF2">
    <property type="entry name" value="DNA PRIMASE"/>
    <property type="match status" value="1"/>
</dbReference>
<dbReference type="HOGENOM" id="CLU_013501_3_3_7"/>
<evidence type="ECO:0000256" key="6">
    <source>
        <dbReference type="ARBA" id="ARBA00022723"/>
    </source>
</evidence>
<dbReference type="Gene3D" id="1.10.860.10">
    <property type="entry name" value="DNAb Helicase, Chain A"/>
    <property type="match status" value="1"/>
</dbReference>
<dbReference type="InterPro" id="IPR006295">
    <property type="entry name" value="DNA_primase_DnaG"/>
</dbReference>
<keyword evidence="11 12" id="KW-0804">Transcription</keyword>
<evidence type="ECO:0000256" key="10">
    <source>
        <dbReference type="ARBA" id="ARBA00023125"/>
    </source>
</evidence>
<dbReference type="SUPFAM" id="SSF56731">
    <property type="entry name" value="DNA primase core"/>
    <property type="match status" value="1"/>
</dbReference>
<keyword evidence="8 12" id="KW-0862">Zinc</keyword>
<dbReference type="PROSITE" id="PS50880">
    <property type="entry name" value="TOPRIM"/>
    <property type="match status" value="1"/>
</dbReference>
<feature type="domain" description="Toprim" evidence="16">
    <location>
        <begin position="261"/>
        <end position="342"/>
    </location>
</feature>
<dbReference type="InterPro" id="IPR034151">
    <property type="entry name" value="TOPRIM_DnaG_bac"/>
</dbReference>
<keyword evidence="7 12" id="KW-0863">Zinc-finger</keyword>
<dbReference type="PIRSF" id="PIRSF002811">
    <property type="entry name" value="DnaG"/>
    <property type="match status" value="1"/>
</dbReference>
<accession>F2NIX4</accession>
<evidence type="ECO:0000256" key="2">
    <source>
        <dbReference type="ARBA" id="ARBA00022515"/>
    </source>
</evidence>
<dbReference type="InterPro" id="IPR036977">
    <property type="entry name" value="DNA_primase_Znf_CHC2"/>
</dbReference>
<keyword evidence="5 12" id="KW-0235">DNA replication</keyword>
<dbReference type="Gene3D" id="3.40.1360.10">
    <property type="match status" value="1"/>
</dbReference>
<comment type="catalytic activity">
    <reaction evidence="12">
        <text>ssDNA + n NTP = ssDNA/pppN(pN)n-1 hybrid + (n-1) diphosphate.</text>
        <dbReference type="EC" id="2.7.7.101"/>
    </reaction>
</comment>
<comment type="subunit">
    <text evidence="12">Monomer. Interacts with DnaB.</text>
</comment>
<dbReference type="PANTHER" id="PTHR30313">
    <property type="entry name" value="DNA PRIMASE"/>
    <property type="match status" value="1"/>
</dbReference>
<evidence type="ECO:0000256" key="12">
    <source>
        <dbReference type="HAMAP-Rule" id="MF_00974"/>
    </source>
</evidence>
<dbReference type="GO" id="GO:0000428">
    <property type="term" value="C:DNA-directed RNA polymerase complex"/>
    <property type="evidence" value="ECO:0007669"/>
    <property type="project" value="UniProtKB-KW"/>
</dbReference>
<protein>
    <recommendedName>
        <fullName evidence="12 13">DNA primase</fullName>
        <ecNumber evidence="12">2.7.7.101</ecNumber>
    </recommendedName>
</protein>
<dbReference type="GO" id="GO:0005737">
    <property type="term" value="C:cytoplasm"/>
    <property type="evidence" value="ECO:0007669"/>
    <property type="project" value="TreeGrafter"/>
</dbReference>
<dbReference type="NCBIfam" id="TIGR01391">
    <property type="entry name" value="dnaG"/>
    <property type="match status" value="1"/>
</dbReference>
<dbReference type="eggNOG" id="COG0358">
    <property type="taxonomic scope" value="Bacteria"/>
</dbReference>
<dbReference type="FunFam" id="3.90.980.10:FF:000001">
    <property type="entry name" value="DNA primase"/>
    <property type="match status" value="1"/>
</dbReference>
<comment type="domain">
    <text evidence="12">Contains an N-terminal zinc-binding domain, a central core domain that contains the primase activity, and a C-terminal DnaB-binding domain.</text>
</comment>
<keyword evidence="10 12" id="KW-0238">DNA-binding</keyword>
<dbReference type="AlphaFoldDB" id="F2NIX4"/>
<evidence type="ECO:0000259" key="16">
    <source>
        <dbReference type="PROSITE" id="PS50880"/>
    </source>
</evidence>
<dbReference type="InterPro" id="IPR030846">
    <property type="entry name" value="DnaG_bac"/>
</dbReference>
<feature type="zinc finger region" description="CHC2-type" evidence="12 14">
    <location>
        <begin position="40"/>
        <end position="64"/>
    </location>
</feature>
<gene>
    <name evidence="12" type="primary">dnaG</name>
    <name evidence="17" type="ordered locus">Desac_2868</name>
</gene>
<dbReference type="SMART" id="SM00493">
    <property type="entry name" value="TOPRIM"/>
    <property type="match status" value="1"/>
</dbReference>
<keyword evidence="1 12" id="KW-0240">DNA-directed RNA polymerase</keyword>
<dbReference type="Gene3D" id="3.90.580.10">
    <property type="entry name" value="Zinc finger, CHC2-type domain"/>
    <property type="match status" value="1"/>
</dbReference>
<dbReference type="SUPFAM" id="SSF57783">
    <property type="entry name" value="Zinc beta-ribbon"/>
    <property type="match status" value="1"/>
</dbReference>
<evidence type="ECO:0000256" key="13">
    <source>
        <dbReference type="PIRNR" id="PIRNR002811"/>
    </source>
</evidence>
<keyword evidence="3 12" id="KW-0808">Transferase</keyword>
<dbReference type="InterPro" id="IPR002694">
    <property type="entry name" value="Znf_CHC2"/>
</dbReference>
<evidence type="ECO:0000256" key="14">
    <source>
        <dbReference type="PIRSR" id="PIRSR002811-1"/>
    </source>
</evidence>
<evidence type="ECO:0000256" key="5">
    <source>
        <dbReference type="ARBA" id="ARBA00022705"/>
    </source>
</evidence>
<dbReference type="EC" id="2.7.7.101" evidence="12"/>
<dbReference type="Gene3D" id="3.90.980.10">
    <property type="entry name" value="DNA primase, catalytic core, N-terminal domain"/>
    <property type="match status" value="1"/>
</dbReference>
<dbReference type="STRING" id="880072.Desac_2868"/>
<dbReference type="EMBL" id="CP002629">
    <property type="protein sequence ID" value="AEB10668.1"/>
    <property type="molecule type" value="Genomic_DNA"/>
</dbReference>
<reference evidence="17 18" key="1">
    <citation type="journal article" date="2011" name="Stand. Genomic Sci.">
        <title>Complete genome sequence of the acetate-degrading sulfate reducer Desulfobacca acetoxidans type strain (ASRB2).</title>
        <authorList>
            <person name="Goker M."/>
            <person name="Teshima H."/>
            <person name="Lapidus A."/>
            <person name="Nolan M."/>
            <person name="Lucas S."/>
            <person name="Hammon N."/>
            <person name="Deshpande S."/>
            <person name="Cheng J.F."/>
            <person name="Tapia R."/>
            <person name="Han C."/>
            <person name="Goodwin L."/>
            <person name="Pitluck S."/>
            <person name="Huntemann M."/>
            <person name="Liolios K."/>
            <person name="Ivanova N."/>
            <person name="Pagani I."/>
            <person name="Mavromatis K."/>
            <person name="Ovchinikova G."/>
            <person name="Pati A."/>
            <person name="Chen A."/>
            <person name="Palaniappan K."/>
            <person name="Land M."/>
            <person name="Hauser L."/>
            <person name="Brambilla E.M."/>
            <person name="Rohde M."/>
            <person name="Spring S."/>
            <person name="Detter J.C."/>
            <person name="Woyke T."/>
            <person name="Bristow J."/>
            <person name="Eisen J.A."/>
            <person name="Markowitz V."/>
            <person name="Hugenholtz P."/>
            <person name="Kyrpides N.C."/>
            <person name="Klenk H.P."/>
        </authorList>
    </citation>
    <scope>NUCLEOTIDE SEQUENCE [LARGE SCALE GENOMIC DNA]</scope>
    <source>
        <strain evidence="18">ATCC 700848 / DSM 11109 / ASRB2</strain>
    </source>
</reference>
<dbReference type="Pfam" id="PF08275">
    <property type="entry name" value="DNAG_N"/>
    <property type="match status" value="1"/>
</dbReference>